<proteinExistence type="predicted"/>
<comment type="caution">
    <text evidence="2">The sequence shown here is derived from an EMBL/GenBank/DDBJ whole genome shotgun (WGS) entry which is preliminary data.</text>
</comment>
<evidence type="ECO:0000256" key="1">
    <source>
        <dbReference type="ARBA" id="ARBA00022649"/>
    </source>
</evidence>
<sequence>MIHRIVVLAPEARDDLLHLYAWIAEAASPTVALSFIERVETYLRGFDVASERGTRRDDIRPGLRTVGFARRLTIAFTVDASQVTILRVFYAGCDWRAALDDA</sequence>
<accession>A0AAV4ZMF4</accession>
<evidence type="ECO:0000313" key="3">
    <source>
        <dbReference type="Proteomes" id="UP001055247"/>
    </source>
</evidence>
<organism evidence="2 3">
    <name type="scientific">Methylobacterium hispanicum</name>
    <dbReference type="NCBI Taxonomy" id="270350"/>
    <lineage>
        <taxon>Bacteria</taxon>
        <taxon>Pseudomonadati</taxon>
        <taxon>Pseudomonadota</taxon>
        <taxon>Alphaproteobacteria</taxon>
        <taxon>Hyphomicrobiales</taxon>
        <taxon>Methylobacteriaceae</taxon>
        <taxon>Methylobacterium</taxon>
    </lineage>
</organism>
<protein>
    <recommendedName>
        <fullName evidence="4">Plasmid stabilization protein</fullName>
    </recommendedName>
</protein>
<dbReference type="AlphaFoldDB" id="A0AAV4ZMF4"/>
<keyword evidence="1" id="KW-1277">Toxin-antitoxin system</keyword>
<evidence type="ECO:0000313" key="2">
    <source>
        <dbReference type="EMBL" id="GJD89632.1"/>
    </source>
</evidence>
<dbReference type="InterPro" id="IPR007712">
    <property type="entry name" value="RelE/ParE_toxin"/>
</dbReference>
<dbReference type="EMBL" id="BPQO01000013">
    <property type="protein sequence ID" value="GJD89632.1"/>
    <property type="molecule type" value="Genomic_DNA"/>
</dbReference>
<dbReference type="RefSeq" id="WP_066925114.1">
    <property type="nucleotide sequence ID" value="NZ_BPQO01000013.1"/>
</dbReference>
<dbReference type="Pfam" id="PF05016">
    <property type="entry name" value="ParE_toxin"/>
    <property type="match status" value="1"/>
</dbReference>
<dbReference type="InterPro" id="IPR035093">
    <property type="entry name" value="RelE/ParE_toxin_dom_sf"/>
</dbReference>
<dbReference type="Gene3D" id="3.30.2310.20">
    <property type="entry name" value="RelE-like"/>
    <property type="match status" value="1"/>
</dbReference>
<keyword evidence="3" id="KW-1185">Reference proteome</keyword>
<gene>
    <name evidence="2" type="ORF">BHAOGJBA_3162</name>
</gene>
<name>A0AAV4ZMF4_9HYPH</name>
<evidence type="ECO:0008006" key="4">
    <source>
        <dbReference type="Google" id="ProtNLM"/>
    </source>
</evidence>
<reference evidence="2" key="2">
    <citation type="submission" date="2021-08" db="EMBL/GenBank/DDBJ databases">
        <authorList>
            <person name="Tani A."/>
            <person name="Ola A."/>
            <person name="Ogura Y."/>
            <person name="Katsura K."/>
            <person name="Hayashi T."/>
        </authorList>
    </citation>
    <scope>NUCLEOTIDE SEQUENCE</scope>
    <source>
        <strain evidence="2">DSM 16372</strain>
    </source>
</reference>
<dbReference type="Proteomes" id="UP001055247">
    <property type="component" value="Unassembled WGS sequence"/>
</dbReference>
<reference evidence="2" key="1">
    <citation type="journal article" date="2016" name="Front. Microbiol.">
        <title>Genome Sequence of the Piezophilic, Mesophilic Sulfate-Reducing Bacterium Desulfovibrio indicus J2T.</title>
        <authorList>
            <person name="Cao J."/>
            <person name="Maignien L."/>
            <person name="Shao Z."/>
            <person name="Alain K."/>
            <person name="Jebbar M."/>
        </authorList>
    </citation>
    <scope>NUCLEOTIDE SEQUENCE</scope>
    <source>
        <strain evidence="2">DSM 16372</strain>
    </source>
</reference>